<keyword evidence="4" id="KW-1185">Reference proteome</keyword>
<dbReference type="AlphaFoldDB" id="A0A447CXL3"/>
<proteinExistence type="predicted"/>
<dbReference type="PANTHER" id="PTHR35272">
    <property type="entry name" value="THIOL:DISULFIDE INTERCHANGE PROTEIN DSBC-RELATED"/>
    <property type="match status" value="1"/>
</dbReference>
<evidence type="ECO:0000259" key="1">
    <source>
        <dbReference type="Pfam" id="PF13462"/>
    </source>
</evidence>
<dbReference type="Gene3D" id="3.40.30.10">
    <property type="entry name" value="Glutaredoxin"/>
    <property type="match status" value="1"/>
</dbReference>
<protein>
    <submittedName>
        <fullName evidence="2">Thioredoxin domain-containing protein</fullName>
    </submittedName>
</protein>
<dbReference type="Proteomes" id="UP000438991">
    <property type="component" value="Unassembled WGS sequence"/>
</dbReference>
<dbReference type="Pfam" id="PF13462">
    <property type="entry name" value="Thioredoxin_4"/>
    <property type="match status" value="1"/>
</dbReference>
<accession>A0A447CXL3</accession>
<feature type="domain" description="Thioredoxin-like fold" evidence="1">
    <location>
        <begin position="68"/>
        <end position="224"/>
    </location>
</feature>
<gene>
    <name evidence="2" type="ORF">GJ689_11770</name>
    <name evidence="3" type="ORF">RHODGE_RHODGE_03258</name>
</gene>
<dbReference type="RefSeq" id="WP_155479732.1">
    <property type="nucleotide sequence ID" value="NZ_UWOC01000160.1"/>
</dbReference>
<sequence length="238" mass="24817">MTIPYRPAAVAGLLALVLMIGAVAAGVSPTRAQEGALHPIKGEDGKPVLNYKVPVELESRIEELAGVVVVGNPKGDVTIAEFYDLNCPFCRRASADIAAMIEADRELRVVLVPFPVLGVASIQAARVELAVIKLATPAQVMAFHRKVYAGRGTIDGKRALAAAKDVGLPIAKVTAAADEDSITDTMLSHVRLGDALGLQATPSYIVKGVAVLGHPGRKALEGIVAAIRRCDAPSCDGK</sequence>
<reference evidence="3" key="2">
    <citation type="submission" date="2018-10" db="EMBL/GenBank/DDBJ databases">
        <authorList>
            <person name="Peiro R."/>
            <person name="Begona"/>
            <person name="Cbmso G."/>
            <person name="Lopez M."/>
            <person name="Gonzalez S."/>
            <person name="Sacristan E."/>
            <person name="Castillo E."/>
        </authorList>
    </citation>
    <scope>NUCLEOTIDE SEQUENCE</scope>
    <source>
        <strain evidence="3">Rhod_genome</strain>
    </source>
</reference>
<dbReference type="PANTHER" id="PTHR35272:SF3">
    <property type="entry name" value="THIOL:DISULFIDE INTERCHANGE PROTEIN DSBC"/>
    <property type="match status" value="1"/>
</dbReference>
<evidence type="ECO:0000313" key="4">
    <source>
        <dbReference type="Proteomes" id="UP000289200"/>
    </source>
</evidence>
<name>A0A447CXL3_9BRAD</name>
<evidence type="ECO:0000313" key="2">
    <source>
        <dbReference type="EMBL" id="MTW16882.1"/>
    </source>
</evidence>
<dbReference type="InterPro" id="IPR036249">
    <property type="entry name" value="Thioredoxin-like_sf"/>
</dbReference>
<evidence type="ECO:0000313" key="5">
    <source>
        <dbReference type="Proteomes" id="UP000438991"/>
    </source>
</evidence>
<evidence type="ECO:0000313" key="3">
    <source>
        <dbReference type="EMBL" id="VCU10072.1"/>
    </source>
</evidence>
<reference evidence="4" key="1">
    <citation type="submission" date="2018-10" db="EMBL/GenBank/DDBJ databases">
        <authorList>
            <person name="Peiro R."/>
            <person name="Begona"/>
            <person name="Cbmso G."/>
            <person name="Lopez M."/>
            <person name="Gonzalez S."/>
            <person name="Sacristan E."/>
            <person name="Castillo E."/>
        </authorList>
    </citation>
    <scope>NUCLEOTIDE SEQUENCE [LARGE SCALE GENOMIC DNA]</scope>
</reference>
<dbReference type="SUPFAM" id="SSF52833">
    <property type="entry name" value="Thioredoxin-like"/>
    <property type="match status" value="1"/>
</dbReference>
<dbReference type="EMBL" id="WNKV01000008">
    <property type="protein sequence ID" value="MTW16882.1"/>
    <property type="molecule type" value="Genomic_DNA"/>
</dbReference>
<comment type="caution">
    <text evidence="3">The sequence shown here is derived from an EMBL/GenBank/DDBJ whole genome shotgun (WGS) entry which is preliminary data.</text>
</comment>
<organism evidence="3 4">
    <name type="scientific">Rhodoplanes serenus</name>
    <dbReference type="NCBI Taxonomy" id="200615"/>
    <lineage>
        <taxon>Bacteria</taxon>
        <taxon>Pseudomonadati</taxon>
        <taxon>Pseudomonadota</taxon>
        <taxon>Alphaproteobacteria</taxon>
        <taxon>Hyphomicrobiales</taxon>
        <taxon>Nitrobacteraceae</taxon>
        <taxon>Rhodoplanes</taxon>
    </lineage>
</organism>
<reference evidence="2 5" key="3">
    <citation type="submission" date="2019-11" db="EMBL/GenBank/DDBJ databases">
        <title>Whole-genome sequence of Rhodoplanes serenus DSM 18633, type strain.</title>
        <authorList>
            <person name="Kyndt J.A."/>
            <person name="Meyer T.E."/>
        </authorList>
    </citation>
    <scope>NUCLEOTIDE SEQUENCE [LARGE SCALE GENOMIC DNA]</scope>
    <source>
        <strain evidence="2 5">DSM 18633</strain>
    </source>
</reference>
<dbReference type="EMBL" id="UWOC01000160">
    <property type="protein sequence ID" value="VCU10072.1"/>
    <property type="molecule type" value="Genomic_DNA"/>
</dbReference>
<dbReference type="InterPro" id="IPR051470">
    <property type="entry name" value="Thiol:disulfide_interchange"/>
</dbReference>
<dbReference type="Proteomes" id="UP000289200">
    <property type="component" value="Unassembled WGS sequence"/>
</dbReference>
<dbReference type="InterPro" id="IPR012336">
    <property type="entry name" value="Thioredoxin-like_fold"/>
</dbReference>